<organism evidence="1 2">
    <name type="scientific">Cohnella cholangitidis</name>
    <dbReference type="NCBI Taxonomy" id="2598458"/>
    <lineage>
        <taxon>Bacteria</taxon>
        <taxon>Bacillati</taxon>
        <taxon>Bacillota</taxon>
        <taxon>Bacilli</taxon>
        <taxon>Bacillales</taxon>
        <taxon>Paenibacillaceae</taxon>
        <taxon>Cohnella</taxon>
    </lineage>
</organism>
<proteinExistence type="predicted"/>
<evidence type="ECO:0000313" key="2">
    <source>
        <dbReference type="Proteomes" id="UP000515679"/>
    </source>
</evidence>
<dbReference type="RefSeq" id="WP_182303403.1">
    <property type="nucleotide sequence ID" value="NZ_CP041969.1"/>
</dbReference>
<name>A0A7G5BYG7_9BACL</name>
<evidence type="ECO:0000313" key="1">
    <source>
        <dbReference type="EMBL" id="QMV42001.1"/>
    </source>
</evidence>
<dbReference type="KEGG" id="cchl:FPL14_12955"/>
<dbReference type="EMBL" id="CP041969">
    <property type="protein sequence ID" value="QMV42001.1"/>
    <property type="molecule type" value="Genomic_DNA"/>
</dbReference>
<protein>
    <submittedName>
        <fullName evidence="1">Uncharacterized protein</fullName>
    </submittedName>
</protein>
<dbReference type="Proteomes" id="UP000515679">
    <property type="component" value="Chromosome"/>
</dbReference>
<dbReference type="AlphaFoldDB" id="A0A7G5BYG7"/>
<sequence>MKWRDRYEKELAFLFAEAAAETARFPEPFNEIGLALLAKANPQDNSAGTNYITFLLPYWLKERIAESSDILCRDLAIGNIFAMLHYFLMDDVMDLGAESNNKVGVREALVLGQLYQVLFQQRYGRHFAAESPVWQDYRRYMEVWGVAVSQENKQSTNPYDPGRLAAKSAPVKLCAAAMLLSAGRRESLPELEAAIDLVLATLQLADDWKDWRDDLAEESCNAFLTLVRQRISLPPDQPLDERKVKQGIYRANALDHLLEISEGYGRRLVEISDVPLSLVDFQQTLTEEIRRDARLAEEMTFELASGGSLSYFLSKISKK</sequence>
<keyword evidence="2" id="KW-1185">Reference proteome</keyword>
<reference evidence="1 2" key="1">
    <citation type="submission" date="2019-07" db="EMBL/GenBank/DDBJ databases">
        <authorList>
            <person name="Kim J.K."/>
            <person name="Cheong H.-M."/>
            <person name="Choi Y."/>
            <person name="Hwang K.J."/>
            <person name="Lee S."/>
            <person name="Choi C."/>
        </authorList>
    </citation>
    <scope>NUCLEOTIDE SEQUENCE [LARGE SCALE GENOMIC DNA]</scope>
    <source>
        <strain evidence="1 2">KS 22</strain>
    </source>
</reference>
<gene>
    <name evidence="1" type="ORF">FPL14_12955</name>
</gene>
<accession>A0A7G5BYG7</accession>